<organism evidence="1 2">
    <name type="scientific">Portunus trituberculatus</name>
    <name type="common">Swimming crab</name>
    <name type="synonym">Neptunus trituberculatus</name>
    <dbReference type="NCBI Taxonomy" id="210409"/>
    <lineage>
        <taxon>Eukaryota</taxon>
        <taxon>Metazoa</taxon>
        <taxon>Ecdysozoa</taxon>
        <taxon>Arthropoda</taxon>
        <taxon>Crustacea</taxon>
        <taxon>Multicrustacea</taxon>
        <taxon>Malacostraca</taxon>
        <taxon>Eumalacostraca</taxon>
        <taxon>Eucarida</taxon>
        <taxon>Decapoda</taxon>
        <taxon>Pleocyemata</taxon>
        <taxon>Brachyura</taxon>
        <taxon>Eubrachyura</taxon>
        <taxon>Portunoidea</taxon>
        <taxon>Portunidae</taxon>
        <taxon>Portuninae</taxon>
        <taxon>Portunus</taxon>
    </lineage>
</organism>
<protein>
    <submittedName>
        <fullName evidence="1">Uncharacterized protein</fullName>
    </submittedName>
</protein>
<evidence type="ECO:0000313" key="1">
    <source>
        <dbReference type="EMBL" id="MPC87301.1"/>
    </source>
</evidence>
<comment type="caution">
    <text evidence="1">The sequence shown here is derived from an EMBL/GenBank/DDBJ whole genome shotgun (WGS) entry which is preliminary data.</text>
</comment>
<gene>
    <name evidence="1" type="ORF">E2C01_082159</name>
</gene>
<evidence type="ECO:0000313" key="2">
    <source>
        <dbReference type="Proteomes" id="UP000324222"/>
    </source>
</evidence>
<proteinExistence type="predicted"/>
<dbReference type="Proteomes" id="UP000324222">
    <property type="component" value="Unassembled WGS sequence"/>
</dbReference>
<accession>A0A5B7IP78</accession>
<keyword evidence="2" id="KW-1185">Reference proteome</keyword>
<dbReference type="AlphaFoldDB" id="A0A5B7IP78"/>
<name>A0A5B7IP78_PORTR</name>
<sequence length="96" mass="10695">MKFIKTLPVGENPANTRELCQALFRLPKILFVQGHNFCGEAYHANLVTGKVKYSSHHQPSSFTPSITPSILSSSTHHHHHHHHHLLPCGSVANSFP</sequence>
<reference evidence="1 2" key="1">
    <citation type="submission" date="2019-05" db="EMBL/GenBank/DDBJ databases">
        <title>Another draft genome of Portunus trituberculatus and its Hox gene families provides insights of decapod evolution.</title>
        <authorList>
            <person name="Jeong J.-H."/>
            <person name="Song I."/>
            <person name="Kim S."/>
            <person name="Choi T."/>
            <person name="Kim D."/>
            <person name="Ryu S."/>
            <person name="Kim W."/>
        </authorList>
    </citation>
    <scope>NUCLEOTIDE SEQUENCE [LARGE SCALE GENOMIC DNA]</scope>
    <source>
        <tissue evidence="1">Muscle</tissue>
    </source>
</reference>
<dbReference type="EMBL" id="VSRR010074072">
    <property type="protein sequence ID" value="MPC87301.1"/>
    <property type="molecule type" value="Genomic_DNA"/>
</dbReference>